<comment type="caution">
    <text evidence="3">The sequence shown here is derived from an EMBL/GenBank/DDBJ whole genome shotgun (WGS) entry which is preliminary data.</text>
</comment>
<evidence type="ECO:0000313" key="3">
    <source>
        <dbReference type="EMBL" id="EKP93951.1"/>
    </source>
</evidence>
<feature type="domain" description="NodB homology" evidence="2">
    <location>
        <begin position="67"/>
        <end position="268"/>
    </location>
</feature>
<dbReference type="PROSITE" id="PS51677">
    <property type="entry name" value="NODB"/>
    <property type="match status" value="1"/>
</dbReference>
<dbReference type="AlphaFoldDB" id="K6QBZ8"/>
<accession>K6QBZ8</accession>
<dbReference type="RefSeq" id="WP_006904897.1">
    <property type="nucleotide sequence ID" value="NZ_JH976536.1"/>
</dbReference>
<keyword evidence="3" id="KW-0326">Glycosidase</keyword>
<dbReference type="GO" id="GO:0045493">
    <property type="term" value="P:xylan catabolic process"/>
    <property type="evidence" value="ECO:0007669"/>
    <property type="project" value="UniProtKB-KW"/>
</dbReference>
<name>K6QBZ8_9FIRM</name>
<dbReference type="Proteomes" id="UP000005710">
    <property type="component" value="Unassembled WGS sequence"/>
</dbReference>
<dbReference type="HOGENOM" id="CLU_921129_0_0_9"/>
<gene>
    <name evidence="3" type="ORF">ThesuDRAFT_00197</name>
</gene>
<keyword evidence="3" id="KW-0858">Xylan degradation</keyword>
<keyword evidence="3" id="KW-0378">Hydrolase</keyword>
<dbReference type="SUPFAM" id="SSF88713">
    <property type="entry name" value="Glycoside hydrolase/deacetylase"/>
    <property type="match status" value="1"/>
</dbReference>
<dbReference type="GO" id="GO:0016810">
    <property type="term" value="F:hydrolase activity, acting on carbon-nitrogen (but not peptide) bonds"/>
    <property type="evidence" value="ECO:0007669"/>
    <property type="project" value="InterPro"/>
</dbReference>
<organism evidence="3 4">
    <name type="scientific">Thermaerobacter subterraneus DSM 13965</name>
    <dbReference type="NCBI Taxonomy" id="867903"/>
    <lineage>
        <taxon>Bacteria</taxon>
        <taxon>Bacillati</taxon>
        <taxon>Bacillota</taxon>
        <taxon>Clostridia</taxon>
        <taxon>Eubacteriales</taxon>
        <taxon>Clostridiales Family XVII. Incertae Sedis</taxon>
        <taxon>Thermaerobacter</taxon>
    </lineage>
</organism>
<sequence>MFITLGRSGRTWLLFLAGLATVLGLARLTLPWERPPLDGMDAGPGRPVAAPAGGERAAVTRGPEEGRQVALTFDVLEGERVVLQVLDTLAWRRTPATFFVTGLWAQGHPDLVRQMVAAGHEVALREPLRPGAALEGGPPGPGPGRRSGRPGAGGADPGLQEEAARLARLAGQPVRYVRPAQVGLLEPAGAPGPAGGPAGRAPQGVRPVLWSLDLQDWMNPGTDYIAYRAGQARPGDILLLQASDFARQTPRALPRVLDQLAQRGLRPVTLSTLLGKAGPAAP</sequence>
<dbReference type="OrthoDB" id="9806342at2"/>
<evidence type="ECO:0000256" key="1">
    <source>
        <dbReference type="SAM" id="MobiDB-lite"/>
    </source>
</evidence>
<dbReference type="GO" id="GO:0016798">
    <property type="term" value="F:hydrolase activity, acting on glycosyl bonds"/>
    <property type="evidence" value="ECO:0007669"/>
    <property type="project" value="UniProtKB-KW"/>
</dbReference>
<dbReference type="InterPro" id="IPR050248">
    <property type="entry name" value="Polysacc_deacetylase_ArnD"/>
</dbReference>
<reference evidence="3" key="1">
    <citation type="submission" date="2010-10" db="EMBL/GenBank/DDBJ databases">
        <authorList>
            <consortium name="US DOE Joint Genome Institute (JGI-PGF)"/>
            <person name="Lucas S."/>
            <person name="Copeland A."/>
            <person name="Lapidus A."/>
            <person name="Bruce D."/>
            <person name="Goodwin L."/>
            <person name="Pitluck S."/>
            <person name="Kyrpides N."/>
            <person name="Mavromatis K."/>
            <person name="Detter J.C."/>
            <person name="Han C."/>
            <person name="Land M."/>
            <person name="Hauser L."/>
            <person name="Markowitz V."/>
            <person name="Cheng J.-F."/>
            <person name="Hugenholtz P."/>
            <person name="Woyke T."/>
            <person name="Wu D."/>
            <person name="Pukall R."/>
            <person name="Wahrenburg C."/>
            <person name="Brambilla E."/>
            <person name="Klenk H.-P."/>
            <person name="Eisen J.A."/>
        </authorList>
    </citation>
    <scope>NUCLEOTIDE SEQUENCE [LARGE SCALE GENOMIC DNA]</scope>
    <source>
        <strain evidence="3">DSM 13965</strain>
    </source>
</reference>
<evidence type="ECO:0000259" key="2">
    <source>
        <dbReference type="PROSITE" id="PS51677"/>
    </source>
</evidence>
<protein>
    <submittedName>
        <fullName evidence="3">Xylanase/chitin deacetylase</fullName>
    </submittedName>
</protein>
<keyword evidence="3" id="KW-0624">Polysaccharide degradation</keyword>
<dbReference type="Pfam" id="PF01522">
    <property type="entry name" value="Polysacc_deac_1"/>
    <property type="match status" value="1"/>
</dbReference>
<dbReference type="InterPro" id="IPR011330">
    <property type="entry name" value="Glyco_hydro/deAcase_b/a-brl"/>
</dbReference>
<dbReference type="STRING" id="867903.ThesuDRAFT_00197"/>
<dbReference type="InterPro" id="IPR002509">
    <property type="entry name" value="NODB_dom"/>
</dbReference>
<keyword evidence="3" id="KW-0119">Carbohydrate metabolism</keyword>
<feature type="region of interest" description="Disordered" evidence="1">
    <location>
        <begin position="127"/>
        <end position="158"/>
    </location>
</feature>
<dbReference type="EMBL" id="AENY02000004">
    <property type="protein sequence ID" value="EKP93951.1"/>
    <property type="molecule type" value="Genomic_DNA"/>
</dbReference>
<evidence type="ECO:0000313" key="4">
    <source>
        <dbReference type="Proteomes" id="UP000005710"/>
    </source>
</evidence>
<dbReference type="eggNOG" id="COG0726">
    <property type="taxonomic scope" value="Bacteria"/>
</dbReference>
<keyword evidence="4" id="KW-1185">Reference proteome</keyword>
<dbReference type="Gene3D" id="3.20.20.370">
    <property type="entry name" value="Glycoside hydrolase/deacetylase"/>
    <property type="match status" value="2"/>
</dbReference>
<dbReference type="PANTHER" id="PTHR10587">
    <property type="entry name" value="GLYCOSYL TRANSFERASE-RELATED"/>
    <property type="match status" value="1"/>
</dbReference>
<proteinExistence type="predicted"/>
<reference evidence="3" key="2">
    <citation type="submission" date="2012-10" db="EMBL/GenBank/DDBJ databases">
        <title>Improved high-quality draft of Thermaerobacter subterraneus C21, DSM 13965.</title>
        <authorList>
            <consortium name="DOE Joint Genome Institute"/>
            <person name="Eisen J."/>
            <person name="Huntemann M."/>
            <person name="Wei C.-L."/>
            <person name="Han J."/>
            <person name="Detter J.C."/>
            <person name="Han C."/>
            <person name="Tapia R."/>
            <person name="Chen A."/>
            <person name="Kyrpides N."/>
            <person name="Mavromatis K."/>
            <person name="Markowitz V."/>
            <person name="Szeto E."/>
            <person name="Ivanova N."/>
            <person name="Mikhailova N."/>
            <person name="Ovchinnikova G."/>
            <person name="Pagani I."/>
            <person name="Pati A."/>
            <person name="Goodwin L."/>
            <person name="Nordberg H.P."/>
            <person name="Cantor M.N."/>
            <person name="Hua S.X."/>
            <person name="Woyke T."/>
            <person name="Eisen J."/>
            <person name="Klenk H.-P."/>
        </authorList>
    </citation>
    <scope>NUCLEOTIDE SEQUENCE [LARGE SCALE GENOMIC DNA]</scope>
    <source>
        <strain evidence="3">DSM 13965</strain>
    </source>
</reference>